<accession>A0ABN5VQW3</accession>
<evidence type="ECO:0000313" key="3">
    <source>
        <dbReference type="Proteomes" id="UP001321542"/>
    </source>
</evidence>
<evidence type="ECO:0000256" key="1">
    <source>
        <dbReference type="SAM" id="MobiDB-lite"/>
    </source>
</evidence>
<gene>
    <name evidence="2" type="ORF">SGFS_068360</name>
</gene>
<dbReference type="Proteomes" id="UP001321542">
    <property type="component" value="Chromosome"/>
</dbReference>
<dbReference type="RefSeq" id="WP_286260187.1">
    <property type="nucleotide sequence ID" value="NZ_AP018448.1"/>
</dbReference>
<feature type="compositionally biased region" description="Low complexity" evidence="1">
    <location>
        <begin position="31"/>
        <end position="43"/>
    </location>
</feature>
<name>A0ABN5VQW3_9ACTN</name>
<evidence type="ECO:0000313" key="2">
    <source>
        <dbReference type="EMBL" id="BBC35542.1"/>
    </source>
</evidence>
<proteinExistence type="predicted"/>
<evidence type="ECO:0008006" key="4">
    <source>
        <dbReference type="Google" id="ProtNLM"/>
    </source>
</evidence>
<dbReference type="EMBL" id="AP018448">
    <property type="protein sequence ID" value="BBC35542.1"/>
    <property type="molecule type" value="Genomic_DNA"/>
</dbReference>
<reference evidence="2 3" key="1">
    <citation type="journal article" date="2010" name="ChemBioChem">
        <title>Cloning and characterization of the biosynthetic gene cluster of 16-membered macrolide antibiotic FD-891: involvement of a dual functional cytochrome P450 monooxygenase catalyzing epoxidation and hydroxylation.</title>
        <authorList>
            <person name="Kudo F."/>
            <person name="Motegi A."/>
            <person name="Mizoue K."/>
            <person name="Eguchi T."/>
        </authorList>
    </citation>
    <scope>NUCLEOTIDE SEQUENCE [LARGE SCALE GENOMIC DNA]</scope>
    <source>
        <strain evidence="2 3">A-8890</strain>
    </source>
</reference>
<dbReference type="PROSITE" id="PS51257">
    <property type="entry name" value="PROKAR_LIPOPROTEIN"/>
    <property type="match status" value="1"/>
</dbReference>
<organism evidence="2 3">
    <name type="scientific">Streptomyces graminofaciens</name>
    <dbReference type="NCBI Taxonomy" id="68212"/>
    <lineage>
        <taxon>Bacteria</taxon>
        <taxon>Bacillati</taxon>
        <taxon>Actinomycetota</taxon>
        <taxon>Actinomycetes</taxon>
        <taxon>Kitasatosporales</taxon>
        <taxon>Streptomycetaceae</taxon>
        <taxon>Streptomyces</taxon>
    </lineage>
</organism>
<feature type="region of interest" description="Disordered" evidence="1">
    <location>
        <begin position="20"/>
        <end position="57"/>
    </location>
</feature>
<feature type="region of interest" description="Disordered" evidence="1">
    <location>
        <begin position="138"/>
        <end position="158"/>
    </location>
</feature>
<protein>
    <recommendedName>
        <fullName evidence="4">Lipoprotein</fullName>
    </recommendedName>
</protein>
<sequence length="158" mass="15407">MKARAAAAGLAAALVLTGCSSDGDGSGTKESSATPTASDSASGDDGGSSGAKTKLEGNWLATTDGKPILLFVDGKKAAVFAGTSVCSGKVSDSANMQMIELTCTDGSDDRTSGMVDSVSSKSLTVTWEGGVGEETFQKAEGGGTPSGFPTGLPTAGLG</sequence>
<reference evidence="2 3" key="2">
    <citation type="journal article" date="2023" name="ChemBioChem">
        <title>Acyltransferase Domain Exchange between Two Independent Type I Polyketide Synthases in the Same Producer Strain of Macrolide Antibiotics.</title>
        <authorList>
            <person name="Kudo F."/>
            <person name="Kishikawa K."/>
            <person name="Tsuboi K."/>
            <person name="Kido T."/>
            <person name="Usui T."/>
            <person name="Hashimoto J."/>
            <person name="Shin-Ya K."/>
            <person name="Miyanaga A."/>
            <person name="Eguchi T."/>
        </authorList>
    </citation>
    <scope>NUCLEOTIDE SEQUENCE [LARGE SCALE GENOMIC DNA]</scope>
    <source>
        <strain evidence="2 3">A-8890</strain>
    </source>
</reference>
<keyword evidence="3" id="KW-1185">Reference proteome</keyword>